<accession>A0A1L7XXR6</accession>
<gene>
    <name evidence="2" type="ORF">PAC_19694</name>
</gene>
<evidence type="ECO:0000259" key="1">
    <source>
        <dbReference type="PROSITE" id="PS51186"/>
    </source>
</evidence>
<proteinExistence type="predicted"/>
<reference evidence="2 3" key="1">
    <citation type="submission" date="2016-03" db="EMBL/GenBank/DDBJ databases">
        <authorList>
            <person name="Ploux O."/>
        </authorList>
    </citation>
    <scope>NUCLEOTIDE SEQUENCE [LARGE SCALE GENOMIC DNA]</scope>
    <source>
        <strain evidence="2 3">UAMH 11012</strain>
    </source>
</reference>
<keyword evidence="3" id="KW-1185">Reference proteome</keyword>
<evidence type="ECO:0000313" key="2">
    <source>
        <dbReference type="EMBL" id="CZR69794.1"/>
    </source>
</evidence>
<feature type="domain" description="N-acetyltransferase" evidence="1">
    <location>
        <begin position="57"/>
        <end position="236"/>
    </location>
</feature>
<dbReference type="OrthoDB" id="2326446at2759"/>
<dbReference type="InterPro" id="IPR016181">
    <property type="entry name" value="Acyl_CoA_acyltransferase"/>
</dbReference>
<dbReference type="InterPro" id="IPR000182">
    <property type="entry name" value="GNAT_dom"/>
</dbReference>
<dbReference type="SUPFAM" id="SSF55729">
    <property type="entry name" value="Acyl-CoA N-acyltransferases (Nat)"/>
    <property type="match status" value="1"/>
</dbReference>
<dbReference type="AlphaFoldDB" id="A0A1L7XXR6"/>
<dbReference type="PROSITE" id="PS51186">
    <property type="entry name" value="GNAT"/>
    <property type="match status" value="1"/>
</dbReference>
<dbReference type="GO" id="GO:0016747">
    <property type="term" value="F:acyltransferase activity, transferring groups other than amino-acyl groups"/>
    <property type="evidence" value="ECO:0007669"/>
    <property type="project" value="InterPro"/>
</dbReference>
<dbReference type="CDD" id="cd04301">
    <property type="entry name" value="NAT_SF"/>
    <property type="match status" value="1"/>
</dbReference>
<dbReference type="Gene3D" id="3.40.630.30">
    <property type="match status" value="1"/>
</dbReference>
<name>A0A1L7XXR6_9HELO</name>
<dbReference type="Proteomes" id="UP000184330">
    <property type="component" value="Unassembled WGS sequence"/>
</dbReference>
<dbReference type="EMBL" id="FJOG01000080">
    <property type="protein sequence ID" value="CZR69794.1"/>
    <property type="molecule type" value="Genomic_DNA"/>
</dbReference>
<evidence type="ECO:0000313" key="3">
    <source>
        <dbReference type="Proteomes" id="UP000184330"/>
    </source>
</evidence>
<dbReference type="Pfam" id="PF00583">
    <property type="entry name" value="Acetyltransf_1"/>
    <property type="match status" value="1"/>
</dbReference>
<organism evidence="2 3">
    <name type="scientific">Phialocephala subalpina</name>
    <dbReference type="NCBI Taxonomy" id="576137"/>
    <lineage>
        <taxon>Eukaryota</taxon>
        <taxon>Fungi</taxon>
        <taxon>Dikarya</taxon>
        <taxon>Ascomycota</taxon>
        <taxon>Pezizomycotina</taxon>
        <taxon>Leotiomycetes</taxon>
        <taxon>Helotiales</taxon>
        <taxon>Mollisiaceae</taxon>
        <taxon>Phialocephala</taxon>
        <taxon>Phialocephala fortinii species complex</taxon>
    </lineage>
</organism>
<protein>
    <recommendedName>
        <fullName evidence="1">N-acetyltransferase domain-containing protein</fullName>
    </recommendedName>
</protein>
<sequence length="239" mass="27098">MGTKAPPTKVVLVPWDPDSPEHVERMVQQRLACGWNASHVPEWQKRQRKGRKNLQWVIIDESDPNQQQYISKHITTFPKQSTALVDTASSLGAKPRQLVSSLSFIPVGHISLDTEYENPELNDPTPGVFFICAFWISETLQGMGLGRAAMDIVEGTAISEPLCAKRLALSTPNKDDPTRVDRFVALKKDLPKVTNQEWYGRRGYEVYRNVDQMWSEDDETGKTWWVPGVFMKKDIADKG</sequence>